<evidence type="ECO:0000256" key="5">
    <source>
        <dbReference type="ARBA" id="ARBA00022679"/>
    </source>
</evidence>
<dbReference type="GO" id="GO:0003723">
    <property type="term" value="F:RNA binding"/>
    <property type="evidence" value="ECO:0007669"/>
    <property type="project" value="UniProtKB-KW"/>
</dbReference>
<reference evidence="9" key="1">
    <citation type="submission" date="2022-11" db="EMBL/GenBank/DDBJ databases">
        <authorList>
            <person name="Vasilchenko N.G."/>
            <person name="Prazdnova E.V."/>
            <person name="Gorovtsov A.V."/>
            <person name="Chistyakov V.A."/>
            <person name="Pak M.L."/>
        </authorList>
    </citation>
    <scope>NUCLEOTIDE SEQUENCE</scope>
    <source>
        <strain evidence="9">R 4.5</strain>
    </source>
</reference>
<dbReference type="InterPro" id="IPR036974">
    <property type="entry name" value="PUA_sf"/>
</dbReference>
<keyword evidence="4" id="KW-0489">Methyltransferase</keyword>
<evidence type="ECO:0000256" key="4">
    <source>
        <dbReference type="ARBA" id="ARBA00022603"/>
    </source>
</evidence>
<dbReference type="PROSITE" id="PS50890">
    <property type="entry name" value="PUA"/>
    <property type="match status" value="1"/>
</dbReference>
<feature type="domain" description="PUA" evidence="8">
    <location>
        <begin position="2"/>
        <end position="85"/>
    </location>
</feature>
<dbReference type="AlphaFoldDB" id="A0AAE9PSW7"/>
<dbReference type="PANTHER" id="PTHR42873:SF1">
    <property type="entry name" value="S-ADENOSYLMETHIONINE-DEPENDENT METHYLTRANSFERASE DOMAIN-CONTAINING PROTEIN"/>
    <property type="match status" value="1"/>
</dbReference>
<sequence length="92" mass="10443">MPSVILERSRKKRLEHAHPWVFKNEIAKIEGDPEAGDLVSIVNHQGRYLATGYYNPASQITVRVMSYEPLEAMDQNFLPNAFANVWSTANVL</sequence>
<keyword evidence="2" id="KW-0963">Cytoplasm</keyword>
<comment type="subcellular location">
    <subcellularLocation>
        <location evidence="1">Cytoplasm</location>
    </subcellularLocation>
</comment>
<evidence type="ECO:0000256" key="6">
    <source>
        <dbReference type="ARBA" id="ARBA00022691"/>
    </source>
</evidence>
<evidence type="ECO:0000256" key="3">
    <source>
        <dbReference type="ARBA" id="ARBA00022552"/>
    </source>
</evidence>
<organism evidence="9">
    <name type="scientific">Paenibacillus polymyxa</name>
    <name type="common">Bacillus polymyxa</name>
    <dbReference type="NCBI Taxonomy" id="1406"/>
    <lineage>
        <taxon>Bacteria</taxon>
        <taxon>Bacillati</taxon>
        <taxon>Bacillota</taxon>
        <taxon>Bacilli</taxon>
        <taxon>Bacillales</taxon>
        <taxon>Paenibacillaceae</taxon>
        <taxon>Paenibacillus</taxon>
    </lineage>
</organism>
<dbReference type="Pfam" id="PF17785">
    <property type="entry name" value="PUA_3"/>
    <property type="match status" value="1"/>
</dbReference>
<evidence type="ECO:0000259" key="8">
    <source>
        <dbReference type="SMART" id="SM00359"/>
    </source>
</evidence>
<accession>A0AAE9PSW7</accession>
<evidence type="ECO:0000256" key="2">
    <source>
        <dbReference type="ARBA" id="ARBA00022490"/>
    </source>
</evidence>
<dbReference type="InterPro" id="IPR041532">
    <property type="entry name" value="RlmI-like_PUA"/>
</dbReference>
<evidence type="ECO:0000256" key="7">
    <source>
        <dbReference type="ARBA" id="ARBA00022884"/>
    </source>
</evidence>
<evidence type="ECO:0000256" key="1">
    <source>
        <dbReference type="ARBA" id="ARBA00004496"/>
    </source>
</evidence>
<dbReference type="CDD" id="cd21153">
    <property type="entry name" value="PUA_RlmI"/>
    <property type="match status" value="1"/>
</dbReference>
<proteinExistence type="predicted"/>
<dbReference type="Gene3D" id="2.30.130.10">
    <property type="entry name" value="PUA domain"/>
    <property type="match status" value="1"/>
</dbReference>
<keyword evidence="7" id="KW-0694">RNA-binding</keyword>
<gene>
    <name evidence="9" type="ORF">MF626_06880</name>
</gene>
<keyword evidence="5" id="KW-0808">Transferase</keyword>
<dbReference type="SUPFAM" id="SSF88697">
    <property type="entry name" value="PUA domain-like"/>
    <property type="match status" value="1"/>
</dbReference>
<evidence type="ECO:0000313" key="9">
    <source>
        <dbReference type="EMBL" id="UZP76231.1"/>
    </source>
</evidence>
<dbReference type="PANTHER" id="PTHR42873">
    <property type="entry name" value="RIBOSOMAL RNA LARGE SUBUNIT METHYLTRANSFERASE"/>
    <property type="match status" value="1"/>
</dbReference>
<dbReference type="GO" id="GO:0006364">
    <property type="term" value="P:rRNA processing"/>
    <property type="evidence" value="ECO:0007669"/>
    <property type="project" value="UniProtKB-KW"/>
</dbReference>
<dbReference type="InterPro" id="IPR015947">
    <property type="entry name" value="PUA-like_sf"/>
</dbReference>
<keyword evidence="3" id="KW-0698">rRNA processing</keyword>
<dbReference type="EMBL" id="CP097770">
    <property type="protein sequence ID" value="UZP76231.1"/>
    <property type="molecule type" value="Genomic_DNA"/>
</dbReference>
<dbReference type="InterPro" id="IPR002478">
    <property type="entry name" value="PUA"/>
</dbReference>
<keyword evidence="6" id="KW-0949">S-adenosyl-L-methionine</keyword>
<dbReference type="SMART" id="SM00359">
    <property type="entry name" value="PUA"/>
    <property type="match status" value="1"/>
</dbReference>
<name>A0AAE9PSW7_PAEPO</name>
<protein>
    <recommendedName>
        <fullName evidence="8">PUA domain-containing protein</fullName>
    </recommendedName>
</protein>